<reference evidence="3" key="1">
    <citation type="submission" date="2020-02" db="EMBL/GenBank/DDBJ databases">
        <authorList>
            <person name="Scholz U."/>
            <person name="Mascher M."/>
            <person name="Fiebig A."/>
        </authorList>
    </citation>
    <scope>NUCLEOTIDE SEQUENCE</scope>
</reference>
<proteinExistence type="predicted"/>
<keyword evidence="4" id="KW-1185">Reference proteome</keyword>
<feature type="compositionally biased region" description="Low complexity" evidence="1">
    <location>
        <begin position="569"/>
        <end position="585"/>
    </location>
</feature>
<dbReference type="Gene3D" id="1.10.510.10">
    <property type="entry name" value="Transferase(Phosphotransferase) domain 1"/>
    <property type="match status" value="1"/>
</dbReference>
<dbReference type="FunFam" id="1.10.510.10:FF:000778">
    <property type="entry name" value="Kinase family protein"/>
    <property type="match status" value="1"/>
</dbReference>
<dbReference type="OrthoDB" id="4062651at2759"/>
<accession>A0A7I8LF90</accession>
<name>A0A7I8LF90_SPIIN</name>
<feature type="domain" description="Protein kinase" evidence="2">
    <location>
        <begin position="225"/>
        <end position="492"/>
    </location>
</feature>
<dbReference type="EMBL" id="LR746278">
    <property type="protein sequence ID" value="CAA7408677.1"/>
    <property type="molecule type" value="Genomic_DNA"/>
</dbReference>
<dbReference type="InterPro" id="IPR011009">
    <property type="entry name" value="Kinase-like_dom_sf"/>
</dbReference>
<evidence type="ECO:0000259" key="2">
    <source>
        <dbReference type="PROSITE" id="PS50011"/>
    </source>
</evidence>
<dbReference type="PANTHER" id="PTHR44329:SF260">
    <property type="entry name" value="PROTEIN KINASE DOMAIN-CONTAINING PROTEIN"/>
    <property type="match status" value="1"/>
</dbReference>
<dbReference type="InterPro" id="IPR000719">
    <property type="entry name" value="Prot_kinase_dom"/>
</dbReference>
<gene>
    <name evidence="3" type="ORF">SI8410_15019355</name>
</gene>
<dbReference type="PANTHER" id="PTHR44329">
    <property type="entry name" value="SERINE/THREONINE-PROTEIN KINASE TNNI3K-RELATED"/>
    <property type="match status" value="1"/>
</dbReference>
<organism evidence="3 4">
    <name type="scientific">Spirodela intermedia</name>
    <name type="common">Intermediate duckweed</name>
    <dbReference type="NCBI Taxonomy" id="51605"/>
    <lineage>
        <taxon>Eukaryota</taxon>
        <taxon>Viridiplantae</taxon>
        <taxon>Streptophyta</taxon>
        <taxon>Embryophyta</taxon>
        <taxon>Tracheophyta</taxon>
        <taxon>Spermatophyta</taxon>
        <taxon>Magnoliopsida</taxon>
        <taxon>Liliopsida</taxon>
        <taxon>Araceae</taxon>
        <taxon>Lemnoideae</taxon>
        <taxon>Spirodela</taxon>
    </lineage>
</organism>
<feature type="region of interest" description="Disordered" evidence="1">
    <location>
        <begin position="550"/>
        <end position="657"/>
    </location>
</feature>
<dbReference type="Pfam" id="PF07714">
    <property type="entry name" value="PK_Tyr_Ser-Thr"/>
    <property type="match status" value="1"/>
</dbReference>
<evidence type="ECO:0000313" key="4">
    <source>
        <dbReference type="Proteomes" id="UP000663760"/>
    </source>
</evidence>
<dbReference type="InterPro" id="IPR051681">
    <property type="entry name" value="Ser/Thr_Kinases-Pseudokinases"/>
</dbReference>
<evidence type="ECO:0000313" key="3">
    <source>
        <dbReference type="EMBL" id="CAA7408677.1"/>
    </source>
</evidence>
<dbReference type="Proteomes" id="UP000663760">
    <property type="component" value="Chromosome 15"/>
</dbReference>
<sequence>MEELRRIGEVLGSLKTLMAFQDDIAINRRQCFLLADALNLTFEVVSEEIRENLSFDERLTKWGALQHPLRELHRICMEAEHYVRHCMEGRDWWASVIVSLGHTADCAELHLHNLLSCLPVVVEAVEAAGEIAGGDQKEIHRRRFIFSKRYEREWMEPSLFQRQFGRRRLVSPSFCAAMAAAGREDRWALLEAVAAKRGGGRLAELVEGSKEKLFPSSILVAAKDYQVRRRLGSGSHYKEVHWMGENFAVRHFFGDIAPLVPEILSLCSLAHPNVIPILCAFSDEERKECFLLMELMQKSLCSHIKELSGPRRRRPFALPAVVDVMLQIARGMEYLYSRGIPHGNLSPSAILVKGSSDGHLRVKVAGVGLSSVKNPKSGGGGGDRCIWLAPEVLLEEEEHGRKLPAGGSARYTEKADVYSFAMICFELLTGKVPFEDGHLRGEKMSRNIRAGERPLFPFPSPKHLTGLTKKCWQADSSQRPSFSAICRVLRWVKRSLLLNPEAATATAAAADYLEMDAALARRFPGWVKPETIQIPFQMFAYKVMEREKERSSESGSEGASVCGDDNLSEELLSSTPSSLPLCSELGKAAPGKEEDRRASMGSSSSWAGQKLKAKAARPPQLGPCAAMRTNSENQLQPIMASPGRRRSSGHASDSDIA</sequence>
<dbReference type="GO" id="GO:0005524">
    <property type="term" value="F:ATP binding"/>
    <property type="evidence" value="ECO:0007669"/>
    <property type="project" value="InterPro"/>
</dbReference>
<dbReference type="AlphaFoldDB" id="A0A7I8LF90"/>
<dbReference type="PROSITE" id="PS50011">
    <property type="entry name" value="PROTEIN_KINASE_DOM"/>
    <property type="match status" value="1"/>
</dbReference>
<dbReference type="InterPro" id="IPR001245">
    <property type="entry name" value="Ser-Thr/Tyr_kinase_cat_dom"/>
</dbReference>
<evidence type="ECO:0000256" key="1">
    <source>
        <dbReference type="SAM" id="MobiDB-lite"/>
    </source>
</evidence>
<dbReference type="GO" id="GO:0004674">
    <property type="term" value="F:protein serine/threonine kinase activity"/>
    <property type="evidence" value="ECO:0007669"/>
    <property type="project" value="TreeGrafter"/>
</dbReference>
<dbReference type="Pfam" id="PF06760">
    <property type="entry name" value="DUF1221"/>
    <property type="match status" value="1"/>
</dbReference>
<dbReference type="SUPFAM" id="SSF56112">
    <property type="entry name" value="Protein kinase-like (PK-like)"/>
    <property type="match status" value="1"/>
</dbReference>
<protein>
    <recommendedName>
        <fullName evidence="2">Protein kinase domain-containing protein</fullName>
    </recommendedName>
</protein>
<dbReference type="InterPro" id="IPR010632">
    <property type="entry name" value="DUF1221"/>
</dbReference>